<evidence type="ECO:0000313" key="3">
    <source>
        <dbReference type="EMBL" id="EJK51102.1"/>
    </source>
</evidence>
<organism evidence="3 4">
    <name type="scientific">Thalassiosira oceanica</name>
    <name type="common">Marine diatom</name>
    <dbReference type="NCBI Taxonomy" id="159749"/>
    <lineage>
        <taxon>Eukaryota</taxon>
        <taxon>Sar</taxon>
        <taxon>Stramenopiles</taxon>
        <taxon>Ochrophyta</taxon>
        <taxon>Bacillariophyta</taxon>
        <taxon>Coscinodiscophyceae</taxon>
        <taxon>Thalassiosirophycidae</taxon>
        <taxon>Thalassiosirales</taxon>
        <taxon>Thalassiosiraceae</taxon>
        <taxon>Thalassiosira</taxon>
    </lineage>
</organism>
<feature type="transmembrane region" description="Helical" evidence="2">
    <location>
        <begin position="114"/>
        <end position="133"/>
    </location>
</feature>
<comment type="caution">
    <text evidence="3">The sequence shown here is derived from an EMBL/GenBank/DDBJ whole genome shotgun (WGS) entry which is preliminary data.</text>
</comment>
<proteinExistence type="predicted"/>
<gene>
    <name evidence="3" type="ORF">THAOC_29758</name>
</gene>
<protein>
    <submittedName>
        <fullName evidence="3">Uncharacterized protein</fullName>
    </submittedName>
</protein>
<reference evidence="3 4" key="1">
    <citation type="journal article" date="2012" name="Genome Biol.">
        <title>Genome and low-iron response of an oceanic diatom adapted to chronic iron limitation.</title>
        <authorList>
            <person name="Lommer M."/>
            <person name="Specht M."/>
            <person name="Roy A.S."/>
            <person name="Kraemer L."/>
            <person name="Andreson R."/>
            <person name="Gutowska M.A."/>
            <person name="Wolf J."/>
            <person name="Bergner S.V."/>
            <person name="Schilhabel M.B."/>
            <person name="Klostermeier U.C."/>
            <person name="Beiko R.G."/>
            <person name="Rosenstiel P."/>
            <person name="Hippler M."/>
            <person name="Laroche J."/>
        </authorList>
    </citation>
    <scope>NUCLEOTIDE SEQUENCE [LARGE SCALE GENOMIC DNA]</scope>
    <source>
        <strain evidence="3 4">CCMP1005</strain>
    </source>
</reference>
<evidence type="ECO:0000256" key="1">
    <source>
        <dbReference type="SAM" id="MobiDB-lite"/>
    </source>
</evidence>
<keyword evidence="2" id="KW-1133">Transmembrane helix</keyword>
<evidence type="ECO:0000313" key="4">
    <source>
        <dbReference type="Proteomes" id="UP000266841"/>
    </source>
</evidence>
<feature type="region of interest" description="Disordered" evidence="1">
    <location>
        <begin position="226"/>
        <end position="337"/>
    </location>
</feature>
<keyword evidence="2" id="KW-0812">Transmembrane</keyword>
<dbReference type="EMBL" id="AGNL01042222">
    <property type="protein sequence ID" value="EJK51102.1"/>
    <property type="molecule type" value="Genomic_DNA"/>
</dbReference>
<feature type="compositionally biased region" description="Basic and acidic residues" evidence="1">
    <location>
        <begin position="226"/>
        <end position="245"/>
    </location>
</feature>
<sequence>MQARRDIKARVELKHQAGVLPAGGSANQSMVVGDGCFLRFVGGAISFQPKSVGLPGSIEDHHQTTSIIDAILRPVAETVALAPITYNIIMMCTGANRRSNTDNQKRGLSTQHGVVVFVCGGIGLSAAVGKWPLVVDRRAWIKRKPLSNQYAVHIPHTWLDEKPPTAHIAYTGWIFEIPIEELSAACRVQRGRWSSALTASGSGGWIEVARARALSASRVWNGVEREASGADDATKQGRKGRESRRPYRRKRQGAMRRRDSTGRSSSAAAIVCPAGRALPTPARCPTSTRGDSSGGIGSRTSGAAAGGRGGASSPMYDSKYFWPRRQNSGRRAEAGSRVSKCQEAEQLLACEGRSESLGPMTNAHRPFETAFIHKIQPTTT</sequence>
<keyword evidence="4" id="KW-1185">Reference proteome</keyword>
<name>K0RWH6_THAOC</name>
<accession>K0RWH6</accession>
<feature type="compositionally biased region" description="Basic residues" evidence="1">
    <location>
        <begin position="246"/>
        <end position="255"/>
    </location>
</feature>
<dbReference type="Proteomes" id="UP000266841">
    <property type="component" value="Unassembled WGS sequence"/>
</dbReference>
<dbReference type="AlphaFoldDB" id="K0RWH6"/>
<evidence type="ECO:0000256" key="2">
    <source>
        <dbReference type="SAM" id="Phobius"/>
    </source>
</evidence>
<keyword evidence="2" id="KW-0472">Membrane</keyword>